<evidence type="ECO:0000313" key="2">
    <source>
        <dbReference type="EMBL" id="GAA2482351.1"/>
    </source>
</evidence>
<feature type="region of interest" description="Disordered" evidence="1">
    <location>
        <begin position="1"/>
        <end position="72"/>
    </location>
</feature>
<evidence type="ECO:0008006" key="4">
    <source>
        <dbReference type="Google" id="ProtNLM"/>
    </source>
</evidence>
<dbReference type="Gene3D" id="1.10.490.110">
    <property type="entry name" value="Uncharacterized conserved protein DUF2267"/>
    <property type="match status" value="1"/>
</dbReference>
<protein>
    <recommendedName>
        <fullName evidence="4">DUF2267 domain-containing protein</fullName>
    </recommendedName>
</protein>
<evidence type="ECO:0000256" key="1">
    <source>
        <dbReference type="SAM" id="MobiDB-lite"/>
    </source>
</evidence>
<keyword evidence="3" id="KW-1185">Reference proteome</keyword>
<dbReference type="InterPro" id="IPR018727">
    <property type="entry name" value="DUF2267"/>
</dbReference>
<feature type="compositionally biased region" description="Basic and acidic residues" evidence="1">
    <location>
        <begin position="25"/>
        <end position="35"/>
    </location>
</feature>
<accession>A0ABN3LDV5</accession>
<dbReference type="Pfam" id="PF10025">
    <property type="entry name" value="DUF2267"/>
    <property type="match status" value="1"/>
</dbReference>
<dbReference type="InterPro" id="IPR038282">
    <property type="entry name" value="DUF2267_sf"/>
</dbReference>
<reference evidence="3" key="1">
    <citation type="journal article" date="2019" name="Int. J. Syst. Evol. Microbiol.">
        <title>The Global Catalogue of Microorganisms (GCM) 10K type strain sequencing project: providing services to taxonomists for standard genome sequencing and annotation.</title>
        <authorList>
            <consortium name="The Broad Institute Genomics Platform"/>
            <consortium name="The Broad Institute Genome Sequencing Center for Infectious Disease"/>
            <person name="Wu L."/>
            <person name="Ma J."/>
        </authorList>
    </citation>
    <scope>NUCLEOTIDE SEQUENCE [LARGE SCALE GENOMIC DNA]</scope>
    <source>
        <strain evidence="3">JCM 6923</strain>
    </source>
</reference>
<gene>
    <name evidence="2" type="ORF">GCM10010422_29070</name>
</gene>
<organism evidence="2 3">
    <name type="scientific">Streptomyces graminearus</name>
    <dbReference type="NCBI Taxonomy" id="284030"/>
    <lineage>
        <taxon>Bacteria</taxon>
        <taxon>Bacillati</taxon>
        <taxon>Actinomycetota</taxon>
        <taxon>Actinomycetes</taxon>
        <taxon>Kitasatosporales</taxon>
        <taxon>Streptomycetaceae</taxon>
        <taxon>Streptomyces</taxon>
    </lineage>
</organism>
<comment type="caution">
    <text evidence="2">The sequence shown here is derived from an EMBL/GenBank/DDBJ whole genome shotgun (WGS) entry which is preliminary data.</text>
</comment>
<proteinExistence type="predicted"/>
<sequence>MTMTTTVPKPAVRPTGKNATAPRPAQREPARRPARENPPAPQPAPSLARQDPAARQGASRPASKDLGAPGSALGAAREGLAVREGAPGTASMDLGAPEPAPRTTWEALAEAVREAGGYPTRAQAEHLTRLVLTALGTHLTGDERVALAQSLPPEAGHLIAAQIPRPHPLTAREFVDALSTQIPDSTPATARWDVSSVLTAISTTIGPALTDQVLSQLPRGYALLFGRAELAAAMA</sequence>
<evidence type="ECO:0000313" key="3">
    <source>
        <dbReference type="Proteomes" id="UP001501721"/>
    </source>
</evidence>
<dbReference type="EMBL" id="BAAATL010000011">
    <property type="protein sequence ID" value="GAA2482351.1"/>
    <property type="molecule type" value="Genomic_DNA"/>
</dbReference>
<name>A0ABN3LDV5_9ACTN</name>
<dbReference type="Proteomes" id="UP001501721">
    <property type="component" value="Unassembled WGS sequence"/>
</dbReference>